<dbReference type="Pfam" id="PF13439">
    <property type="entry name" value="Glyco_transf_4"/>
    <property type="match status" value="1"/>
</dbReference>
<organism evidence="3 4">
    <name type="scientific">Robbsia betulipollinis</name>
    <dbReference type="NCBI Taxonomy" id="2981849"/>
    <lineage>
        <taxon>Bacteria</taxon>
        <taxon>Pseudomonadati</taxon>
        <taxon>Pseudomonadota</taxon>
        <taxon>Betaproteobacteria</taxon>
        <taxon>Burkholderiales</taxon>
        <taxon>Burkholderiaceae</taxon>
        <taxon>Robbsia</taxon>
    </lineage>
</organism>
<feature type="domain" description="Glycosyltransferase subfamily 4-like N-terminal" evidence="2">
    <location>
        <begin position="14"/>
        <end position="169"/>
    </location>
</feature>
<name>A0ABT3ZP47_9BURK</name>
<gene>
    <name evidence="3" type="ORF">OVY01_10780</name>
</gene>
<dbReference type="RefSeq" id="WP_267847434.1">
    <property type="nucleotide sequence ID" value="NZ_JAPMXC010000001.1"/>
</dbReference>
<dbReference type="InterPro" id="IPR001296">
    <property type="entry name" value="Glyco_trans_1"/>
</dbReference>
<evidence type="ECO:0000313" key="4">
    <source>
        <dbReference type="Proteomes" id="UP001082899"/>
    </source>
</evidence>
<protein>
    <submittedName>
        <fullName evidence="3">Glycosyltransferase family 4 protein</fullName>
    </submittedName>
</protein>
<dbReference type="InterPro" id="IPR028098">
    <property type="entry name" value="Glyco_trans_4-like_N"/>
</dbReference>
<keyword evidence="4" id="KW-1185">Reference proteome</keyword>
<dbReference type="EMBL" id="JAPMXC010000001">
    <property type="protein sequence ID" value="MCY0387710.1"/>
    <property type="molecule type" value="Genomic_DNA"/>
</dbReference>
<dbReference type="Pfam" id="PF00534">
    <property type="entry name" value="Glycos_transf_1"/>
    <property type="match status" value="1"/>
</dbReference>
<feature type="domain" description="Glycosyl transferase family 1" evidence="1">
    <location>
        <begin position="180"/>
        <end position="315"/>
    </location>
</feature>
<evidence type="ECO:0000313" key="3">
    <source>
        <dbReference type="EMBL" id="MCY0387710.1"/>
    </source>
</evidence>
<evidence type="ECO:0000259" key="1">
    <source>
        <dbReference type="Pfam" id="PF00534"/>
    </source>
</evidence>
<comment type="caution">
    <text evidence="3">The sequence shown here is derived from an EMBL/GenBank/DDBJ whole genome shotgun (WGS) entry which is preliminary data.</text>
</comment>
<dbReference type="SUPFAM" id="SSF53756">
    <property type="entry name" value="UDP-Glycosyltransferase/glycogen phosphorylase"/>
    <property type="match status" value="1"/>
</dbReference>
<dbReference type="Gene3D" id="3.40.50.2000">
    <property type="entry name" value="Glycogen Phosphorylase B"/>
    <property type="match status" value="2"/>
</dbReference>
<evidence type="ECO:0000259" key="2">
    <source>
        <dbReference type="Pfam" id="PF13439"/>
    </source>
</evidence>
<reference evidence="3" key="1">
    <citation type="submission" date="2022-11" db="EMBL/GenBank/DDBJ databases">
        <title>Robbsia betulipollinis sp. nov., isolated from pollen of birch (Betula pendula).</title>
        <authorList>
            <person name="Shi H."/>
            <person name="Ambika Manirajan B."/>
            <person name="Ratering S."/>
            <person name="Geissler-Plaum R."/>
            <person name="Schnell S."/>
        </authorList>
    </citation>
    <scope>NUCLEOTIDE SEQUENCE</scope>
    <source>
        <strain evidence="3">Bb-Pol-6</strain>
    </source>
</reference>
<sequence length="373" mass="40599">MNIGIACKSFRQSGGLERYALDIIGGLNRLGIRPVVFARSFDPALLARYDIVPQRIGVSLLPGKLRDHYFSRRVATLRKRLGVDVLIGVDRTACADIAICGGTHRGFLQACARAPGRADEWQIGLEAAQYRHAGKIVAHSQMMVDELRTLYDVPVEKIALLYPPVDASRFTPGDAAQRAHLRERFGLPRDKLVFLFPSSSHERKGYAQLAEFFERTTLPVMLAVAGRPVETSSAAIRYLGYQPNMADLYRAVDYSILASRYEPFGLIGIESILCGTPVVLNARIACTEVLSSEACLTFDATQPGALARAVADAVERHAGFGMAGARELGKAIHYDPDIDRHVAALMSLLALAKVSAFGATADTERGFQPRAAA</sequence>
<dbReference type="Proteomes" id="UP001082899">
    <property type="component" value="Unassembled WGS sequence"/>
</dbReference>
<accession>A0ABT3ZP47</accession>
<proteinExistence type="predicted"/>
<dbReference type="PANTHER" id="PTHR46401">
    <property type="entry name" value="GLYCOSYLTRANSFERASE WBBK-RELATED"/>
    <property type="match status" value="1"/>
</dbReference>
<dbReference type="PANTHER" id="PTHR46401:SF8">
    <property type="entry name" value="BLL6006 PROTEIN"/>
    <property type="match status" value="1"/>
</dbReference>
<dbReference type="CDD" id="cd03801">
    <property type="entry name" value="GT4_PimA-like"/>
    <property type="match status" value="1"/>
</dbReference>